<feature type="region of interest" description="Disordered" evidence="1">
    <location>
        <begin position="35"/>
        <end position="67"/>
    </location>
</feature>
<reference evidence="2 3" key="1">
    <citation type="journal article" date="2018" name="Mol. Ecol.">
        <title>The obligate alkalophilic soda-lake fungus Sodiomyces alkalinus has shifted to a protein diet.</title>
        <authorList>
            <person name="Grum-Grzhimaylo A.A."/>
            <person name="Falkoski D.L."/>
            <person name="van den Heuvel J."/>
            <person name="Valero-Jimenez C.A."/>
            <person name="Min B."/>
            <person name="Choi I.G."/>
            <person name="Lipzen A."/>
            <person name="Daum C.G."/>
            <person name="Aanen D.K."/>
            <person name="Tsang A."/>
            <person name="Henrissat B."/>
            <person name="Bilanenko E.N."/>
            <person name="de Vries R.P."/>
            <person name="van Kan J.A.L."/>
            <person name="Grigoriev I.V."/>
            <person name="Debets A.J.M."/>
        </authorList>
    </citation>
    <scope>NUCLEOTIDE SEQUENCE [LARGE SCALE GENOMIC DNA]</scope>
    <source>
        <strain evidence="2 3">F11</strain>
    </source>
</reference>
<dbReference type="GeneID" id="39582216"/>
<dbReference type="EMBL" id="ML119051">
    <property type="protein sequence ID" value="ROT42380.1"/>
    <property type="molecule type" value="Genomic_DNA"/>
</dbReference>
<dbReference type="RefSeq" id="XP_028470186.1">
    <property type="nucleotide sequence ID" value="XM_028613738.1"/>
</dbReference>
<evidence type="ECO:0000256" key="1">
    <source>
        <dbReference type="SAM" id="MobiDB-lite"/>
    </source>
</evidence>
<gene>
    <name evidence="2" type="ORF">SODALDRAFT_354521</name>
</gene>
<accession>A0A3N2Q6L4</accession>
<organism evidence="2 3">
    <name type="scientific">Sodiomyces alkalinus (strain CBS 110278 / VKM F-3762 / F11)</name>
    <name type="common">Alkaliphilic filamentous fungus</name>
    <dbReference type="NCBI Taxonomy" id="1314773"/>
    <lineage>
        <taxon>Eukaryota</taxon>
        <taxon>Fungi</taxon>
        <taxon>Dikarya</taxon>
        <taxon>Ascomycota</taxon>
        <taxon>Pezizomycotina</taxon>
        <taxon>Sordariomycetes</taxon>
        <taxon>Hypocreomycetidae</taxon>
        <taxon>Glomerellales</taxon>
        <taxon>Plectosphaerellaceae</taxon>
        <taxon>Sodiomyces</taxon>
    </lineage>
</organism>
<dbReference type="AlphaFoldDB" id="A0A3N2Q6L4"/>
<evidence type="ECO:0000313" key="3">
    <source>
        <dbReference type="Proteomes" id="UP000272025"/>
    </source>
</evidence>
<protein>
    <submittedName>
        <fullName evidence="2">Uncharacterized protein</fullName>
    </submittedName>
</protein>
<sequence length="237" mass="25870">MDVSETGGGVCGDVGEQRSSIYAAPSWRVTILSPHTPHLHHNAGGEAGGGGVSEDLQENPSEGYLSPESHVVYPYLSMITNEEKRPKLNNQGSFIDGHRACGQWRRTIEGDTRHPLTLDSDHHHKRKFRLPELGDLGGQLEGRQVAGLKIQPCTTVNRKQQVIVRLVASAIDSLLGIVQMLALTAAGHFARDKTDISDTPLSLYPICFNMDCPSFAHCVPLPHDLTMFRSMTTLLAA</sequence>
<dbReference type="Proteomes" id="UP000272025">
    <property type="component" value="Unassembled WGS sequence"/>
</dbReference>
<proteinExistence type="predicted"/>
<name>A0A3N2Q6L4_SODAK</name>
<keyword evidence="3" id="KW-1185">Reference proteome</keyword>
<evidence type="ECO:0000313" key="2">
    <source>
        <dbReference type="EMBL" id="ROT42380.1"/>
    </source>
</evidence>